<gene>
    <name evidence="2" type="ORF">O1G21_14975</name>
</gene>
<protein>
    <submittedName>
        <fullName evidence="2">Uncharacterized protein</fullName>
    </submittedName>
</protein>
<sequence length="151" mass="16751">MKHYENPTVRLALEIPRKRGVGDWEWAPCPVIKPVDEYAYTGPEVCRLLSSYGRTIIAVANTTDPQDFPRVRFVARGLITGRTLGTHEWVRNPDTGHYEPDGDPMITLPPIPTWPDVVIRGWSVMTGRTGGKPCASCPHTGPEWRAGGTTT</sequence>
<dbReference type="Proteomes" id="UP001212821">
    <property type="component" value="Chromosome"/>
</dbReference>
<keyword evidence="3" id="KW-1185">Reference proteome</keyword>
<evidence type="ECO:0000313" key="2">
    <source>
        <dbReference type="EMBL" id="WBP87015.1"/>
    </source>
</evidence>
<dbReference type="RefSeq" id="WP_270144095.1">
    <property type="nucleotide sequence ID" value="NZ_CP115450.1"/>
</dbReference>
<reference evidence="3" key="1">
    <citation type="submission" date="2022-12" db="EMBL/GenBank/DDBJ databases">
        <authorList>
            <person name="Mo P."/>
        </authorList>
    </citation>
    <scope>NUCLEOTIDE SEQUENCE [LARGE SCALE GENOMIC DNA]</scope>
    <source>
        <strain evidence="3">HUAS 3-15</strain>
    </source>
</reference>
<accession>A0ABY7Q2U1</accession>
<organism evidence="2 3">
    <name type="scientific">Kitasatospora cathayae</name>
    <dbReference type="NCBI Taxonomy" id="3004092"/>
    <lineage>
        <taxon>Bacteria</taxon>
        <taxon>Bacillati</taxon>
        <taxon>Actinomycetota</taxon>
        <taxon>Actinomycetes</taxon>
        <taxon>Kitasatosporales</taxon>
        <taxon>Streptomycetaceae</taxon>
        <taxon>Kitasatospora</taxon>
    </lineage>
</organism>
<proteinExistence type="predicted"/>
<dbReference type="EMBL" id="CP115450">
    <property type="protein sequence ID" value="WBP87015.1"/>
    <property type="molecule type" value="Genomic_DNA"/>
</dbReference>
<evidence type="ECO:0000313" key="3">
    <source>
        <dbReference type="Proteomes" id="UP001212821"/>
    </source>
</evidence>
<name>A0ABY7Q2U1_9ACTN</name>
<feature type="region of interest" description="Disordered" evidence="1">
    <location>
        <begin position="130"/>
        <end position="151"/>
    </location>
</feature>
<evidence type="ECO:0000256" key="1">
    <source>
        <dbReference type="SAM" id="MobiDB-lite"/>
    </source>
</evidence>